<dbReference type="SUPFAM" id="SSF55811">
    <property type="entry name" value="Nudix"/>
    <property type="match status" value="1"/>
</dbReference>
<evidence type="ECO:0000256" key="10">
    <source>
        <dbReference type="ARBA" id="ARBA00035861"/>
    </source>
</evidence>
<evidence type="ECO:0000256" key="12">
    <source>
        <dbReference type="RuleBase" id="RU003476"/>
    </source>
</evidence>
<dbReference type="InterPro" id="IPR000086">
    <property type="entry name" value="NUDIX_hydrolase_dom"/>
</dbReference>
<evidence type="ECO:0000256" key="6">
    <source>
        <dbReference type="ARBA" id="ARBA00022763"/>
    </source>
</evidence>
<dbReference type="Gene3D" id="3.90.79.10">
    <property type="entry name" value="Nucleoside Triphosphate Pyrophosphohydrolase"/>
    <property type="match status" value="1"/>
</dbReference>
<comment type="catalytic activity">
    <reaction evidence="10">
        <text>8-oxo-dGTP + H2O = 8-oxo-dGMP + diphosphate + H(+)</text>
        <dbReference type="Rhea" id="RHEA:31575"/>
        <dbReference type="ChEBI" id="CHEBI:15377"/>
        <dbReference type="ChEBI" id="CHEBI:15378"/>
        <dbReference type="ChEBI" id="CHEBI:33019"/>
        <dbReference type="ChEBI" id="CHEBI:63224"/>
        <dbReference type="ChEBI" id="CHEBI:77896"/>
        <dbReference type="EC" id="3.6.1.55"/>
    </reaction>
</comment>
<evidence type="ECO:0000256" key="5">
    <source>
        <dbReference type="ARBA" id="ARBA00022723"/>
    </source>
</evidence>
<protein>
    <recommendedName>
        <fullName evidence="11">8-oxo-dGTP diphosphatase</fullName>
        <ecNumber evidence="11">3.6.1.55</ecNumber>
    </recommendedName>
</protein>
<keyword evidence="9" id="KW-0234">DNA repair</keyword>
<name>A0A7L4YNQ3_9ACTN</name>
<dbReference type="GO" id="GO:0035539">
    <property type="term" value="F:8-oxo-7,8-dihydrodeoxyguanosine triphosphate pyrophosphatase activity"/>
    <property type="evidence" value="ECO:0007669"/>
    <property type="project" value="UniProtKB-EC"/>
</dbReference>
<dbReference type="InterPro" id="IPR015797">
    <property type="entry name" value="NUDIX_hydrolase-like_dom_sf"/>
</dbReference>
<evidence type="ECO:0000256" key="1">
    <source>
        <dbReference type="ARBA" id="ARBA00001946"/>
    </source>
</evidence>
<gene>
    <name evidence="14" type="ORF">EK0264_11760</name>
</gene>
<keyword evidence="3" id="KW-0515">Mutator protein</keyword>
<evidence type="ECO:0000313" key="15">
    <source>
        <dbReference type="Proteomes" id="UP000463857"/>
    </source>
</evidence>
<dbReference type="InterPro" id="IPR002575">
    <property type="entry name" value="Aminoglycoside_PTrfase"/>
</dbReference>
<evidence type="ECO:0000256" key="2">
    <source>
        <dbReference type="ARBA" id="ARBA00005582"/>
    </source>
</evidence>
<evidence type="ECO:0000256" key="8">
    <source>
        <dbReference type="ARBA" id="ARBA00022842"/>
    </source>
</evidence>
<dbReference type="InterPro" id="IPR011009">
    <property type="entry name" value="Kinase-like_dom_sf"/>
</dbReference>
<dbReference type="InterPro" id="IPR020084">
    <property type="entry name" value="NUDIX_hydrolase_CS"/>
</dbReference>
<dbReference type="CDD" id="cd03425">
    <property type="entry name" value="NUDIX_MutT_NudA_like"/>
    <property type="match status" value="1"/>
</dbReference>
<organism evidence="14 15">
    <name type="scientific">Epidermidibacterium keratini</name>
    <dbReference type="NCBI Taxonomy" id="1891644"/>
    <lineage>
        <taxon>Bacteria</taxon>
        <taxon>Bacillati</taxon>
        <taxon>Actinomycetota</taxon>
        <taxon>Actinomycetes</taxon>
        <taxon>Sporichthyales</taxon>
        <taxon>Sporichthyaceae</taxon>
        <taxon>Epidermidibacterium</taxon>
    </lineage>
</organism>
<dbReference type="KEGG" id="eke:EK0264_11760"/>
<feature type="domain" description="Nudix hydrolase" evidence="13">
    <location>
        <begin position="6"/>
        <end position="130"/>
    </location>
</feature>
<dbReference type="RefSeq" id="WP_159545829.1">
    <property type="nucleotide sequence ID" value="NZ_CP047156.1"/>
</dbReference>
<dbReference type="PANTHER" id="PTHR47707:SF1">
    <property type="entry name" value="NUDIX HYDROLASE FAMILY PROTEIN"/>
    <property type="match status" value="1"/>
</dbReference>
<keyword evidence="5" id="KW-0479">Metal-binding</keyword>
<dbReference type="OrthoDB" id="236897at2"/>
<evidence type="ECO:0000256" key="9">
    <source>
        <dbReference type="ARBA" id="ARBA00023204"/>
    </source>
</evidence>
<accession>A0A7L4YNQ3</accession>
<dbReference type="PANTHER" id="PTHR47707">
    <property type="entry name" value="8-OXO-DGTP DIPHOSPHATASE"/>
    <property type="match status" value="1"/>
</dbReference>
<dbReference type="GO" id="GO:0008413">
    <property type="term" value="F:8-oxo-7,8-dihydroguanosine triphosphate pyrophosphatase activity"/>
    <property type="evidence" value="ECO:0007669"/>
    <property type="project" value="TreeGrafter"/>
</dbReference>
<dbReference type="PRINTS" id="PR00502">
    <property type="entry name" value="NUDIXFAMILY"/>
</dbReference>
<evidence type="ECO:0000256" key="3">
    <source>
        <dbReference type="ARBA" id="ARBA00022457"/>
    </source>
</evidence>
<dbReference type="GO" id="GO:0006281">
    <property type="term" value="P:DNA repair"/>
    <property type="evidence" value="ECO:0007669"/>
    <property type="project" value="UniProtKB-KW"/>
</dbReference>
<proteinExistence type="inferred from homology"/>
<dbReference type="EC" id="3.6.1.55" evidence="11"/>
<keyword evidence="8" id="KW-0460">Magnesium</keyword>
<evidence type="ECO:0000259" key="13">
    <source>
        <dbReference type="PROSITE" id="PS51462"/>
    </source>
</evidence>
<dbReference type="PROSITE" id="PS00893">
    <property type="entry name" value="NUDIX_BOX"/>
    <property type="match status" value="1"/>
</dbReference>
<keyword evidence="15" id="KW-1185">Reference proteome</keyword>
<dbReference type="SUPFAM" id="SSF56112">
    <property type="entry name" value="Protein kinase-like (PK-like)"/>
    <property type="match status" value="1"/>
</dbReference>
<keyword evidence="4" id="KW-0235">DNA replication</keyword>
<keyword evidence="6" id="KW-0227">DNA damage</keyword>
<evidence type="ECO:0000256" key="4">
    <source>
        <dbReference type="ARBA" id="ARBA00022705"/>
    </source>
</evidence>
<dbReference type="InterPro" id="IPR047127">
    <property type="entry name" value="MutT-like"/>
</dbReference>
<dbReference type="GO" id="GO:0044716">
    <property type="term" value="F:8-oxo-GDP phosphatase activity"/>
    <property type="evidence" value="ECO:0007669"/>
    <property type="project" value="TreeGrafter"/>
</dbReference>
<evidence type="ECO:0000313" key="14">
    <source>
        <dbReference type="EMBL" id="QHC00895.1"/>
    </source>
</evidence>
<dbReference type="GO" id="GO:0006260">
    <property type="term" value="P:DNA replication"/>
    <property type="evidence" value="ECO:0007669"/>
    <property type="project" value="UniProtKB-KW"/>
</dbReference>
<comment type="similarity">
    <text evidence="2 12">Belongs to the Nudix hydrolase family.</text>
</comment>
<comment type="cofactor">
    <cofactor evidence="1">
        <name>Mg(2+)</name>
        <dbReference type="ChEBI" id="CHEBI:18420"/>
    </cofactor>
</comment>
<dbReference type="Proteomes" id="UP000463857">
    <property type="component" value="Chromosome"/>
</dbReference>
<dbReference type="Pfam" id="PF00293">
    <property type="entry name" value="NUDIX"/>
    <property type="match status" value="1"/>
</dbReference>
<dbReference type="EMBL" id="CP047156">
    <property type="protein sequence ID" value="QHC00895.1"/>
    <property type="molecule type" value="Genomic_DNA"/>
</dbReference>
<dbReference type="GO" id="GO:0046872">
    <property type="term" value="F:metal ion binding"/>
    <property type="evidence" value="ECO:0007669"/>
    <property type="project" value="UniProtKB-KW"/>
</dbReference>
<evidence type="ECO:0000256" key="11">
    <source>
        <dbReference type="ARBA" id="ARBA00038905"/>
    </source>
</evidence>
<dbReference type="GO" id="GO:0044715">
    <property type="term" value="F:8-oxo-dGDP phosphatase activity"/>
    <property type="evidence" value="ECO:0007669"/>
    <property type="project" value="TreeGrafter"/>
</dbReference>
<dbReference type="InParanoid" id="A0A7L4YNQ3"/>
<dbReference type="InterPro" id="IPR020476">
    <property type="entry name" value="Nudix_hydrolase"/>
</dbReference>
<dbReference type="Gene3D" id="3.90.1200.10">
    <property type="match status" value="1"/>
</dbReference>
<sequence>MPSPDSSAHVVAVALIRHGTVLAAQRSYPDEYAGRWELPGGKLSPGESPEQGAVREIAEELGVSIEVTGNLSGAVAIREGLDLIAVTARILEDGVPEAREHLALAWVAPEELDDLDWLEQDRAFLPELRELLLDGEAMPGGATGGATRIGETVRRPTGPWSPAVHGLLRHLDDTAGVPRLLGVDARGREVLSYIEGTTVRPDDQTLTDAEVESCGAMLRTIHDAMATYRPQGELQWRYGVRALGPGEVICHNDPGVYNWAFNDDRAAGLFDWDMAGPGDPMDDLAFLAWTAVPLYRDIDPPRAAERLRLLASAYGDVDAVDLLEAARRRMTTATERIAAGIARGDVGMQNLAAVGEPERTRGRLGVLAEHAPAIASHLDATTS</sequence>
<dbReference type="AlphaFoldDB" id="A0A7L4YNQ3"/>
<dbReference type="Pfam" id="PF01636">
    <property type="entry name" value="APH"/>
    <property type="match status" value="1"/>
</dbReference>
<keyword evidence="7 12" id="KW-0378">Hydrolase</keyword>
<reference evidence="14 15" key="1">
    <citation type="journal article" date="2018" name="Int. J. Syst. Evol. Microbiol.">
        <title>Epidermidibacterium keratini gen. nov., sp. nov., a member of the family Sporichthyaceae, isolated from keratin epidermis.</title>
        <authorList>
            <person name="Lee D.G."/>
            <person name="Trujillo M.E."/>
            <person name="Kang S."/>
            <person name="Nam J.J."/>
            <person name="Kim Y.J."/>
        </authorList>
    </citation>
    <scope>NUCLEOTIDE SEQUENCE [LARGE SCALE GENOMIC DNA]</scope>
    <source>
        <strain evidence="14 15">EPI-7</strain>
    </source>
</reference>
<dbReference type="PROSITE" id="PS51462">
    <property type="entry name" value="NUDIX"/>
    <property type="match status" value="1"/>
</dbReference>
<evidence type="ECO:0000256" key="7">
    <source>
        <dbReference type="ARBA" id="ARBA00022801"/>
    </source>
</evidence>